<feature type="transmembrane region" description="Helical" evidence="1">
    <location>
        <begin position="26"/>
        <end position="45"/>
    </location>
</feature>
<keyword evidence="1" id="KW-1133">Transmembrane helix</keyword>
<protein>
    <submittedName>
        <fullName evidence="2">Uncharacterized protein</fullName>
    </submittedName>
</protein>
<keyword evidence="1" id="KW-0472">Membrane</keyword>
<comment type="caution">
    <text evidence="2">The sequence shown here is derived from an EMBL/GenBank/DDBJ whole genome shotgun (WGS) entry which is preliminary data.</text>
</comment>
<accession>A0A8X6J7R3</accession>
<sequence length="73" mass="8190">MADSSSLMDEAQKLFLRLKELSQPNVLVIGDACIIIIGIGFPIHLPRVSYLKIIDRQCLLPFEKVQKLSLVPI</sequence>
<reference evidence="2" key="1">
    <citation type="submission" date="2020-07" db="EMBL/GenBank/DDBJ databases">
        <title>Multicomponent nature underlies the extraordinary mechanical properties of spider dragline silk.</title>
        <authorList>
            <person name="Kono N."/>
            <person name="Nakamura H."/>
            <person name="Mori M."/>
            <person name="Yoshida Y."/>
            <person name="Ohtoshi R."/>
            <person name="Malay A.D."/>
            <person name="Moran D.A.P."/>
            <person name="Tomita M."/>
            <person name="Numata K."/>
            <person name="Arakawa K."/>
        </authorList>
    </citation>
    <scope>NUCLEOTIDE SEQUENCE</scope>
</reference>
<proteinExistence type="predicted"/>
<gene>
    <name evidence="2" type="ORF">TNCT_666161</name>
</gene>
<evidence type="ECO:0000313" key="2">
    <source>
        <dbReference type="EMBL" id="GFR13928.1"/>
    </source>
</evidence>
<keyword evidence="3" id="KW-1185">Reference proteome</keyword>
<keyword evidence="1" id="KW-0812">Transmembrane</keyword>
<evidence type="ECO:0000256" key="1">
    <source>
        <dbReference type="SAM" id="Phobius"/>
    </source>
</evidence>
<organism evidence="2 3">
    <name type="scientific">Trichonephila clavata</name>
    <name type="common">Joro spider</name>
    <name type="synonym">Nephila clavata</name>
    <dbReference type="NCBI Taxonomy" id="2740835"/>
    <lineage>
        <taxon>Eukaryota</taxon>
        <taxon>Metazoa</taxon>
        <taxon>Ecdysozoa</taxon>
        <taxon>Arthropoda</taxon>
        <taxon>Chelicerata</taxon>
        <taxon>Arachnida</taxon>
        <taxon>Araneae</taxon>
        <taxon>Araneomorphae</taxon>
        <taxon>Entelegynae</taxon>
        <taxon>Araneoidea</taxon>
        <taxon>Nephilidae</taxon>
        <taxon>Trichonephila</taxon>
    </lineage>
</organism>
<name>A0A8X6J7R3_TRICU</name>
<evidence type="ECO:0000313" key="3">
    <source>
        <dbReference type="Proteomes" id="UP000887116"/>
    </source>
</evidence>
<dbReference type="Proteomes" id="UP000887116">
    <property type="component" value="Unassembled WGS sequence"/>
</dbReference>
<dbReference type="AlphaFoldDB" id="A0A8X6J7R3"/>
<dbReference type="EMBL" id="BMAO01027008">
    <property type="protein sequence ID" value="GFR13928.1"/>
    <property type="molecule type" value="Genomic_DNA"/>
</dbReference>